<reference evidence="1" key="1">
    <citation type="submission" date="2020-10" db="EMBL/GenBank/DDBJ databases">
        <authorList>
            <person name="Gilroy R."/>
        </authorList>
    </citation>
    <scope>NUCLEOTIDE SEQUENCE</scope>
    <source>
        <strain evidence="1">ChiSjej6B24-2974</strain>
    </source>
</reference>
<dbReference type="AlphaFoldDB" id="A0A9D0ZNP3"/>
<evidence type="ECO:0000313" key="1">
    <source>
        <dbReference type="EMBL" id="HIQ83785.1"/>
    </source>
</evidence>
<comment type="caution">
    <text evidence="1">The sequence shown here is derived from an EMBL/GenBank/DDBJ whole genome shotgun (WGS) entry which is preliminary data.</text>
</comment>
<reference evidence="1" key="2">
    <citation type="journal article" date="2021" name="PeerJ">
        <title>Extensive microbial diversity within the chicken gut microbiome revealed by metagenomics and culture.</title>
        <authorList>
            <person name="Gilroy R."/>
            <person name="Ravi A."/>
            <person name="Getino M."/>
            <person name="Pursley I."/>
            <person name="Horton D.L."/>
            <person name="Alikhan N.F."/>
            <person name="Baker D."/>
            <person name="Gharbi K."/>
            <person name="Hall N."/>
            <person name="Watson M."/>
            <person name="Adriaenssens E.M."/>
            <person name="Foster-Nyarko E."/>
            <person name="Jarju S."/>
            <person name="Secka A."/>
            <person name="Antonio M."/>
            <person name="Oren A."/>
            <person name="Chaudhuri R.R."/>
            <person name="La Ragione R."/>
            <person name="Hildebrand F."/>
            <person name="Pallen M.J."/>
        </authorList>
    </citation>
    <scope>NUCLEOTIDE SEQUENCE</scope>
    <source>
        <strain evidence="1">ChiSjej6B24-2974</strain>
    </source>
</reference>
<proteinExistence type="predicted"/>
<dbReference type="EMBL" id="DVFZ01000108">
    <property type="protein sequence ID" value="HIQ83785.1"/>
    <property type="molecule type" value="Genomic_DNA"/>
</dbReference>
<name>A0A9D0ZNP3_9FIRM</name>
<protein>
    <submittedName>
        <fullName evidence="1">Uncharacterized protein</fullName>
    </submittedName>
</protein>
<gene>
    <name evidence="1" type="ORF">IAA52_11880</name>
</gene>
<sequence length="111" mass="12668">MNHQRITVDQLKLRNIIPTKASSPVSRLTKRSCNSPRYFGYVATMVWNEVTGYIVSGYQCHKVLAAKGKTEIDCMTMRIENPQEKKGIQYHLEQSDRRMAPVALADLLVDL</sequence>
<accession>A0A9D0ZNP3</accession>
<organism evidence="1 2">
    <name type="scientific">Candidatus Pullichristensenella stercorigallinarum</name>
    <dbReference type="NCBI Taxonomy" id="2840909"/>
    <lineage>
        <taxon>Bacteria</taxon>
        <taxon>Bacillati</taxon>
        <taxon>Bacillota</taxon>
        <taxon>Clostridia</taxon>
        <taxon>Candidatus Pullichristensenella</taxon>
    </lineage>
</organism>
<evidence type="ECO:0000313" key="2">
    <source>
        <dbReference type="Proteomes" id="UP000824260"/>
    </source>
</evidence>
<dbReference type="Proteomes" id="UP000824260">
    <property type="component" value="Unassembled WGS sequence"/>
</dbReference>